<dbReference type="AlphaFoldDB" id="A0A1Y1HUQ2"/>
<feature type="domain" description="Strictosidine synthase conserved region" evidence="6">
    <location>
        <begin position="173"/>
        <end position="260"/>
    </location>
</feature>
<evidence type="ECO:0000256" key="4">
    <source>
        <dbReference type="ARBA" id="ARBA00023180"/>
    </source>
</evidence>
<keyword evidence="3 5" id="KW-0732">Signal</keyword>
<keyword evidence="4" id="KW-0325">Glycoprotein</keyword>
<dbReference type="Proteomes" id="UP000054558">
    <property type="component" value="Unassembled WGS sequence"/>
</dbReference>
<organism evidence="7 8">
    <name type="scientific">Klebsormidium nitens</name>
    <name type="common">Green alga</name>
    <name type="synonym">Ulothrix nitens</name>
    <dbReference type="NCBI Taxonomy" id="105231"/>
    <lineage>
        <taxon>Eukaryota</taxon>
        <taxon>Viridiplantae</taxon>
        <taxon>Streptophyta</taxon>
        <taxon>Klebsormidiophyceae</taxon>
        <taxon>Klebsormidiales</taxon>
        <taxon>Klebsormidiaceae</taxon>
        <taxon>Klebsormidium</taxon>
    </lineage>
</organism>
<evidence type="ECO:0000256" key="2">
    <source>
        <dbReference type="ARBA" id="ARBA00022553"/>
    </source>
</evidence>
<keyword evidence="8" id="KW-1185">Reference proteome</keyword>
<dbReference type="PANTHER" id="PTHR10426:SF88">
    <property type="entry name" value="ADIPOCYTE PLASMA MEMBRANE-ASSOCIATED PROTEIN HEMOMUCIN-RELATED"/>
    <property type="match status" value="1"/>
</dbReference>
<protein>
    <submittedName>
        <fullName evidence="7">Strictosidine synthase</fullName>
    </submittedName>
</protein>
<evidence type="ECO:0000259" key="6">
    <source>
        <dbReference type="Pfam" id="PF03088"/>
    </source>
</evidence>
<sequence length="401" mass="44525">MARYLLTVLVALTALLIADPLKLSPITDTDFNPAVVRLEPLRYDVASLDRGNRLSFSERLLEGKLRGPESMAFDPQGKGPYTGINDGTIIKVSDDGQSFETFAWTSTNRSAACGDKLEAEDTCGRVLGLKFHQETGDLWLMDAYFGLMKVGPEGGLATVISNEAEGQRFQFANDLDIASDGCVYFTDTSPRWKRRQFILAFAEGQAEGRLLKYDPATNTTTVLLKGLRFANGVALSSDESFVLVNELSLARIVRYWLKGPTAGSHDVFFDNLPGYPDNIRPDGRGGFWVALHTGRSKVMDSIFYWPSIRSFCFKLPFKPFIWYLVYVGKPIGVILNIDEDGKAQDALIDSLGRVFAAASEVEEHNGKLYLGSVFNPYIGVYDMARDKKGAGADRDWMLERQ</sequence>
<dbReference type="EMBL" id="DF237058">
    <property type="protein sequence ID" value="GAQ82360.1"/>
    <property type="molecule type" value="Genomic_DNA"/>
</dbReference>
<evidence type="ECO:0000313" key="8">
    <source>
        <dbReference type="Proteomes" id="UP000054558"/>
    </source>
</evidence>
<dbReference type="FunFam" id="2.120.10.30:FF:000032">
    <property type="entry name" value="Protein STRICTOSIDINE SYNTHASE-LIKE 13"/>
    <property type="match status" value="1"/>
</dbReference>
<dbReference type="Pfam" id="PF20067">
    <property type="entry name" value="SSL_N"/>
    <property type="match status" value="1"/>
</dbReference>
<gene>
    <name evidence="7" type="ORF">KFL_001090090</name>
</gene>
<evidence type="ECO:0000256" key="1">
    <source>
        <dbReference type="ARBA" id="ARBA00009191"/>
    </source>
</evidence>
<feature type="signal peptide" evidence="5">
    <location>
        <begin position="1"/>
        <end position="18"/>
    </location>
</feature>
<evidence type="ECO:0000313" key="7">
    <source>
        <dbReference type="EMBL" id="GAQ82360.1"/>
    </source>
</evidence>
<evidence type="ECO:0000256" key="3">
    <source>
        <dbReference type="ARBA" id="ARBA00022729"/>
    </source>
</evidence>
<accession>A0A1Y1HUQ2</accession>
<dbReference type="InterPro" id="IPR018119">
    <property type="entry name" value="Strictosidine_synth_cons-reg"/>
</dbReference>
<dbReference type="OrthoDB" id="5307922at2759"/>
<comment type="similarity">
    <text evidence="1">Belongs to the strictosidine synthase family.</text>
</comment>
<proteinExistence type="inferred from homology"/>
<feature type="chain" id="PRO_5013073078" evidence="5">
    <location>
        <begin position="19"/>
        <end position="401"/>
    </location>
</feature>
<dbReference type="SUPFAM" id="SSF63829">
    <property type="entry name" value="Calcium-dependent phosphotriesterase"/>
    <property type="match status" value="1"/>
</dbReference>
<dbReference type="GO" id="GO:0016787">
    <property type="term" value="F:hydrolase activity"/>
    <property type="evidence" value="ECO:0000318"/>
    <property type="project" value="GO_Central"/>
</dbReference>
<name>A0A1Y1HUQ2_KLENI</name>
<dbReference type="Gene3D" id="2.120.10.30">
    <property type="entry name" value="TolB, C-terminal domain"/>
    <property type="match status" value="1"/>
</dbReference>
<dbReference type="PANTHER" id="PTHR10426">
    <property type="entry name" value="STRICTOSIDINE SYNTHASE-RELATED"/>
    <property type="match status" value="1"/>
</dbReference>
<keyword evidence="2" id="KW-0597">Phosphoprotein</keyword>
<dbReference type="STRING" id="105231.A0A1Y1HUQ2"/>
<dbReference type="Pfam" id="PF03088">
    <property type="entry name" value="Str_synth"/>
    <property type="match status" value="1"/>
</dbReference>
<reference evidence="7 8" key="1">
    <citation type="journal article" date="2014" name="Nat. Commun.">
        <title>Klebsormidium flaccidum genome reveals primary factors for plant terrestrial adaptation.</title>
        <authorList>
            <person name="Hori K."/>
            <person name="Maruyama F."/>
            <person name="Fujisawa T."/>
            <person name="Togashi T."/>
            <person name="Yamamoto N."/>
            <person name="Seo M."/>
            <person name="Sato S."/>
            <person name="Yamada T."/>
            <person name="Mori H."/>
            <person name="Tajima N."/>
            <person name="Moriyama T."/>
            <person name="Ikeuchi M."/>
            <person name="Watanabe M."/>
            <person name="Wada H."/>
            <person name="Kobayashi K."/>
            <person name="Saito M."/>
            <person name="Masuda T."/>
            <person name="Sasaki-Sekimoto Y."/>
            <person name="Mashiguchi K."/>
            <person name="Awai K."/>
            <person name="Shimojima M."/>
            <person name="Masuda S."/>
            <person name="Iwai M."/>
            <person name="Nobusawa T."/>
            <person name="Narise T."/>
            <person name="Kondo S."/>
            <person name="Saito H."/>
            <person name="Sato R."/>
            <person name="Murakawa M."/>
            <person name="Ihara Y."/>
            <person name="Oshima-Yamada Y."/>
            <person name="Ohtaka K."/>
            <person name="Satoh M."/>
            <person name="Sonobe K."/>
            <person name="Ishii M."/>
            <person name="Ohtani R."/>
            <person name="Kanamori-Sato M."/>
            <person name="Honoki R."/>
            <person name="Miyazaki D."/>
            <person name="Mochizuki H."/>
            <person name="Umetsu J."/>
            <person name="Higashi K."/>
            <person name="Shibata D."/>
            <person name="Kamiya Y."/>
            <person name="Sato N."/>
            <person name="Nakamura Y."/>
            <person name="Tabata S."/>
            <person name="Ida S."/>
            <person name="Kurokawa K."/>
            <person name="Ohta H."/>
        </authorList>
    </citation>
    <scope>NUCLEOTIDE SEQUENCE [LARGE SCALE GENOMIC DNA]</scope>
    <source>
        <strain evidence="7 8">NIES-2285</strain>
    </source>
</reference>
<evidence type="ECO:0000256" key="5">
    <source>
        <dbReference type="SAM" id="SignalP"/>
    </source>
</evidence>
<dbReference type="InterPro" id="IPR011042">
    <property type="entry name" value="6-blade_b-propeller_TolB-like"/>
</dbReference>
<dbReference type="OMA" id="GRIFRYN"/>